<evidence type="ECO:0000313" key="3">
    <source>
        <dbReference type="Proteomes" id="UP000464214"/>
    </source>
</evidence>
<sequence>MIQLLSHQEIDLAQWEACLASCSHSLVYAHAWYLNVVTKNSWQALVEMKDGKYVSVFPLPLKKWIGHKQVYQPLFTQQLGLFTTSDSTHTAVEEYLEVLAQHFQQVQYQLPSTASFSLPTQKGWQMRLRPNYELSLAASYESIYKDYSQNLKRSLKKGAQASLHSTLVSSPDAVIHLFSQTKGKELPNLQARHYAILKKLVAQAQKHSAGEVWEIRQAGELLIGAIILRDAHRITFLFGASSAQGRKLGAMGFLLNHLIEQVSNQDIVFDFEGSEVPGVANFYAGFGAEPVSYLSLSFQRSNTSPSWTRTVFASLAKRLP</sequence>
<dbReference type="Pfam" id="PF13480">
    <property type="entry name" value="Acetyltransf_6"/>
    <property type="match status" value="1"/>
</dbReference>
<keyword evidence="2" id="KW-0808">Transferase</keyword>
<feature type="domain" description="BioF2-like acetyltransferase" evidence="1">
    <location>
        <begin position="148"/>
        <end position="271"/>
    </location>
</feature>
<evidence type="ECO:0000259" key="1">
    <source>
        <dbReference type="Pfam" id="PF13480"/>
    </source>
</evidence>
<dbReference type="SUPFAM" id="SSF55729">
    <property type="entry name" value="Acyl-CoA N-acyltransferases (Nat)"/>
    <property type="match status" value="1"/>
</dbReference>
<proteinExistence type="predicted"/>
<keyword evidence="3" id="KW-1185">Reference proteome</keyword>
<accession>A0A6P1P1S6</accession>
<dbReference type="EMBL" id="CP047897">
    <property type="protein sequence ID" value="QHL87732.1"/>
    <property type="molecule type" value="Genomic_DNA"/>
</dbReference>
<dbReference type="PANTHER" id="PTHR36174">
    <property type="entry name" value="LIPID II:GLYCINE GLYCYLTRANSFERASE"/>
    <property type="match status" value="1"/>
</dbReference>
<dbReference type="Gene3D" id="3.40.630.30">
    <property type="match status" value="1"/>
</dbReference>
<dbReference type="Proteomes" id="UP000464214">
    <property type="component" value="Chromosome"/>
</dbReference>
<dbReference type="KEGG" id="nib:GU926_09935"/>
<protein>
    <submittedName>
        <fullName evidence="2">GNAT family N-acetyltransferase</fullName>
    </submittedName>
</protein>
<organism evidence="2 3">
    <name type="scientific">Nibribacter ruber</name>
    <dbReference type="NCBI Taxonomy" id="2698458"/>
    <lineage>
        <taxon>Bacteria</taxon>
        <taxon>Pseudomonadati</taxon>
        <taxon>Bacteroidota</taxon>
        <taxon>Cytophagia</taxon>
        <taxon>Cytophagales</taxon>
        <taxon>Hymenobacteraceae</taxon>
        <taxon>Nibribacter</taxon>
    </lineage>
</organism>
<dbReference type="InterPro" id="IPR016181">
    <property type="entry name" value="Acyl_CoA_acyltransferase"/>
</dbReference>
<evidence type="ECO:0000313" key="2">
    <source>
        <dbReference type="EMBL" id="QHL87732.1"/>
    </source>
</evidence>
<reference evidence="2 3" key="1">
    <citation type="submission" date="2020-01" db="EMBL/GenBank/DDBJ databases">
        <authorList>
            <person name="Kim M."/>
        </authorList>
    </citation>
    <scope>NUCLEOTIDE SEQUENCE [LARGE SCALE GENOMIC DNA]</scope>
    <source>
        <strain evidence="2 3">BT10</strain>
    </source>
</reference>
<dbReference type="InterPro" id="IPR050644">
    <property type="entry name" value="PG_Glycine_Bridge_Synth"/>
</dbReference>
<dbReference type="GO" id="GO:0016740">
    <property type="term" value="F:transferase activity"/>
    <property type="evidence" value="ECO:0007669"/>
    <property type="project" value="UniProtKB-KW"/>
</dbReference>
<dbReference type="RefSeq" id="WP_160691412.1">
    <property type="nucleotide sequence ID" value="NZ_CP047897.1"/>
</dbReference>
<dbReference type="AlphaFoldDB" id="A0A6P1P1S6"/>
<name>A0A6P1P1S6_9BACT</name>
<gene>
    <name evidence="2" type="ORF">GU926_09935</name>
</gene>
<dbReference type="InterPro" id="IPR038740">
    <property type="entry name" value="BioF2-like_GNAT_dom"/>
</dbReference>
<dbReference type="PANTHER" id="PTHR36174:SF1">
    <property type="entry name" value="LIPID II:GLYCINE GLYCYLTRANSFERASE"/>
    <property type="match status" value="1"/>
</dbReference>